<keyword evidence="1" id="KW-0472">Membrane</keyword>
<organism evidence="2 3">
    <name type="scientific">Actinoallomurus oryzae</name>
    <dbReference type="NCBI Taxonomy" id="502180"/>
    <lineage>
        <taxon>Bacteria</taxon>
        <taxon>Bacillati</taxon>
        <taxon>Actinomycetota</taxon>
        <taxon>Actinomycetes</taxon>
        <taxon>Streptosporangiales</taxon>
        <taxon>Thermomonosporaceae</taxon>
        <taxon>Actinoallomurus</taxon>
    </lineage>
</organism>
<proteinExistence type="predicted"/>
<feature type="transmembrane region" description="Helical" evidence="1">
    <location>
        <begin position="117"/>
        <end position="136"/>
    </location>
</feature>
<feature type="transmembrane region" description="Helical" evidence="1">
    <location>
        <begin position="55"/>
        <end position="81"/>
    </location>
</feature>
<protein>
    <recommendedName>
        <fullName evidence="4">Integral membrane protein</fullName>
    </recommendedName>
</protein>
<accession>A0ABP8PXR4</accession>
<keyword evidence="1" id="KW-0812">Transmembrane</keyword>
<evidence type="ECO:0008006" key="4">
    <source>
        <dbReference type="Google" id="ProtNLM"/>
    </source>
</evidence>
<evidence type="ECO:0000256" key="1">
    <source>
        <dbReference type="SAM" id="Phobius"/>
    </source>
</evidence>
<comment type="caution">
    <text evidence="2">The sequence shown here is derived from an EMBL/GenBank/DDBJ whole genome shotgun (WGS) entry which is preliminary data.</text>
</comment>
<gene>
    <name evidence="2" type="ORF">GCM10023191_034690</name>
</gene>
<keyword evidence="1" id="KW-1133">Transmembrane helix</keyword>
<feature type="transmembrane region" description="Helical" evidence="1">
    <location>
        <begin position="88"/>
        <end position="111"/>
    </location>
</feature>
<evidence type="ECO:0000313" key="3">
    <source>
        <dbReference type="Proteomes" id="UP001500503"/>
    </source>
</evidence>
<keyword evidence="3" id="KW-1185">Reference proteome</keyword>
<evidence type="ECO:0000313" key="2">
    <source>
        <dbReference type="EMBL" id="GAA4494851.1"/>
    </source>
</evidence>
<reference evidence="3" key="1">
    <citation type="journal article" date="2019" name="Int. J. Syst. Evol. Microbiol.">
        <title>The Global Catalogue of Microorganisms (GCM) 10K type strain sequencing project: providing services to taxonomists for standard genome sequencing and annotation.</title>
        <authorList>
            <consortium name="The Broad Institute Genomics Platform"/>
            <consortium name="The Broad Institute Genome Sequencing Center for Infectious Disease"/>
            <person name="Wu L."/>
            <person name="Ma J."/>
        </authorList>
    </citation>
    <scope>NUCLEOTIDE SEQUENCE [LARGE SCALE GENOMIC DNA]</scope>
    <source>
        <strain evidence="3">JCM 17933</strain>
    </source>
</reference>
<dbReference type="EMBL" id="BAABHF010000019">
    <property type="protein sequence ID" value="GAA4494851.1"/>
    <property type="molecule type" value="Genomic_DNA"/>
</dbReference>
<dbReference type="Proteomes" id="UP001500503">
    <property type="component" value="Unassembled WGS sequence"/>
</dbReference>
<sequence length="145" mass="15271">MSETARIPDGRPQRMPAKVKLAAAGLWFETALFVVAVAGMFMAAHDRSSHGQSGAGQMVLAGLFLVPIAGFWGGCALASVLRAYWVRVVTVCLQACFVFGGLVVLAVALAVQDAAGIVVAFVFLAVPAAVIGLSFTSDAREWFRR</sequence>
<name>A0ABP8PXR4_9ACTN</name>
<feature type="transmembrane region" description="Helical" evidence="1">
    <location>
        <begin position="21"/>
        <end position="43"/>
    </location>
</feature>
<dbReference type="RefSeq" id="WP_345464705.1">
    <property type="nucleotide sequence ID" value="NZ_BAABHF010000019.1"/>
</dbReference>